<proteinExistence type="predicted"/>
<evidence type="ECO:0000259" key="4">
    <source>
        <dbReference type="PROSITE" id="PS50280"/>
    </source>
</evidence>
<dbReference type="PROSITE" id="PS50157">
    <property type="entry name" value="ZINC_FINGER_C2H2_2"/>
    <property type="match status" value="1"/>
</dbReference>
<evidence type="ECO:0000259" key="3">
    <source>
        <dbReference type="PROSITE" id="PS50157"/>
    </source>
</evidence>
<sequence length="219" mass="24607">MWRVEEGYDGSGGVAPADSTSDTALADVKCEVISKDASLVSKNMFEFLASGKSTVKGVPVGVFTLKALPEGLHFGPYHGVKVHRCVKFFVVDGRQQERDHWMNNVNYSPSKRRQNLVALLFNGDIYYRTLRNVGPGEELLVGYSTSFAESLLGNPRGRGALKEEDVNIIPLHSLFLACEKCGDLFSTQYNLEMHTRRKHWRNTHGIHRCTYCTYTSSRK</sequence>
<keyword evidence="1" id="KW-0863">Zinc-finger</keyword>
<dbReference type="SUPFAM" id="SSF82199">
    <property type="entry name" value="SET domain"/>
    <property type="match status" value="1"/>
</dbReference>
<dbReference type="PROSITE" id="PS50280">
    <property type="entry name" value="SET"/>
    <property type="match status" value="1"/>
</dbReference>
<accession>A0AAQ4FMK5</accession>
<dbReference type="InterPro" id="IPR013087">
    <property type="entry name" value="Znf_C2H2_type"/>
</dbReference>
<reference evidence="5 6" key="1">
    <citation type="journal article" date="2023" name="Arcadia Sci">
        <title>De novo assembly of a long-read Amblyomma americanum tick genome.</title>
        <authorList>
            <person name="Chou S."/>
            <person name="Poskanzer K.E."/>
            <person name="Rollins M."/>
            <person name="Thuy-Boun P.S."/>
        </authorList>
    </citation>
    <scope>NUCLEOTIDE SEQUENCE [LARGE SCALE GENOMIC DNA]</scope>
    <source>
        <strain evidence="5">F_SG_1</strain>
        <tissue evidence="5">Salivary glands</tissue>
    </source>
</reference>
<evidence type="ECO:0000313" key="5">
    <source>
        <dbReference type="EMBL" id="KAK8788489.1"/>
    </source>
</evidence>
<dbReference type="Gene3D" id="2.170.270.10">
    <property type="entry name" value="SET domain"/>
    <property type="match status" value="1"/>
</dbReference>
<comment type="caution">
    <text evidence="5">The sequence shown here is derived from an EMBL/GenBank/DDBJ whole genome shotgun (WGS) entry which is preliminary data.</text>
</comment>
<dbReference type="GO" id="GO:0008757">
    <property type="term" value="F:S-adenosylmethionine-dependent methyltransferase activity"/>
    <property type="evidence" value="ECO:0007669"/>
    <property type="project" value="UniProtKB-ARBA"/>
</dbReference>
<dbReference type="Proteomes" id="UP001321473">
    <property type="component" value="Unassembled WGS sequence"/>
</dbReference>
<protein>
    <submittedName>
        <fullName evidence="5">Uncharacterized protein</fullName>
    </submittedName>
</protein>
<feature type="domain" description="C2H2-type" evidence="3">
    <location>
        <begin position="176"/>
        <end position="199"/>
    </location>
</feature>
<feature type="region of interest" description="Disordered" evidence="2">
    <location>
        <begin position="1"/>
        <end position="20"/>
    </location>
</feature>
<keyword evidence="1" id="KW-0862">Zinc</keyword>
<dbReference type="GO" id="GO:0008170">
    <property type="term" value="F:N-methyltransferase activity"/>
    <property type="evidence" value="ECO:0007669"/>
    <property type="project" value="UniProtKB-ARBA"/>
</dbReference>
<keyword evidence="6" id="KW-1185">Reference proteome</keyword>
<dbReference type="PROSITE" id="PS00028">
    <property type="entry name" value="ZINC_FINGER_C2H2_1"/>
    <property type="match status" value="1"/>
</dbReference>
<dbReference type="InterPro" id="IPR001214">
    <property type="entry name" value="SET_dom"/>
</dbReference>
<dbReference type="GO" id="GO:0008270">
    <property type="term" value="F:zinc ion binding"/>
    <property type="evidence" value="ECO:0007669"/>
    <property type="project" value="UniProtKB-KW"/>
</dbReference>
<feature type="domain" description="SET" evidence="4">
    <location>
        <begin position="46"/>
        <end position="144"/>
    </location>
</feature>
<keyword evidence="1" id="KW-0479">Metal-binding</keyword>
<dbReference type="InterPro" id="IPR046341">
    <property type="entry name" value="SET_dom_sf"/>
</dbReference>
<name>A0AAQ4FMK5_AMBAM</name>
<dbReference type="AlphaFoldDB" id="A0AAQ4FMK5"/>
<dbReference type="Pfam" id="PF21549">
    <property type="entry name" value="PRDM2_PR"/>
    <property type="match status" value="1"/>
</dbReference>
<evidence type="ECO:0000256" key="1">
    <source>
        <dbReference type="PROSITE-ProRule" id="PRU00042"/>
    </source>
</evidence>
<evidence type="ECO:0000256" key="2">
    <source>
        <dbReference type="SAM" id="MobiDB-lite"/>
    </source>
</evidence>
<dbReference type="EMBL" id="JARKHS020000728">
    <property type="protein sequence ID" value="KAK8788489.1"/>
    <property type="molecule type" value="Genomic_DNA"/>
</dbReference>
<evidence type="ECO:0000313" key="6">
    <source>
        <dbReference type="Proteomes" id="UP001321473"/>
    </source>
</evidence>
<dbReference type="CDD" id="cd10534">
    <property type="entry name" value="PR-SET_PRDM-like"/>
    <property type="match status" value="1"/>
</dbReference>
<dbReference type="GO" id="GO:0008276">
    <property type="term" value="F:protein methyltransferase activity"/>
    <property type="evidence" value="ECO:0007669"/>
    <property type="project" value="UniProtKB-ARBA"/>
</dbReference>
<gene>
    <name evidence="5" type="ORF">V5799_021735</name>
</gene>
<organism evidence="5 6">
    <name type="scientific">Amblyomma americanum</name>
    <name type="common">Lone star tick</name>
    <dbReference type="NCBI Taxonomy" id="6943"/>
    <lineage>
        <taxon>Eukaryota</taxon>
        <taxon>Metazoa</taxon>
        <taxon>Ecdysozoa</taxon>
        <taxon>Arthropoda</taxon>
        <taxon>Chelicerata</taxon>
        <taxon>Arachnida</taxon>
        <taxon>Acari</taxon>
        <taxon>Parasitiformes</taxon>
        <taxon>Ixodida</taxon>
        <taxon>Ixodoidea</taxon>
        <taxon>Ixodidae</taxon>
        <taxon>Amblyomminae</taxon>
        <taxon>Amblyomma</taxon>
    </lineage>
</organism>